<dbReference type="EMBL" id="CAUYUJ010004888">
    <property type="protein sequence ID" value="CAK0811375.1"/>
    <property type="molecule type" value="Genomic_DNA"/>
</dbReference>
<protein>
    <recommendedName>
        <fullName evidence="3">Secreted protein</fullName>
    </recommendedName>
</protein>
<evidence type="ECO:0008006" key="3">
    <source>
        <dbReference type="Google" id="ProtNLM"/>
    </source>
</evidence>
<name>A0ABN9R388_9DINO</name>
<evidence type="ECO:0000313" key="2">
    <source>
        <dbReference type="Proteomes" id="UP001189429"/>
    </source>
</evidence>
<dbReference type="Proteomes" id="UP001189429">
    <property type="component" value="Unassembled WGS sequence"/>
</dbReference>
<reference evidence="1" key="1">
    <citation type="submission" date="2023-10" db="EMBL/GenBank/DDBJ databases">
        <authorList>
            <person name="Chen Y."/>
            <person name="Shah S."/>
            <person name="Dougan E. K."/>
            <person name="Thang M."/>
            <person name="Chan C."/>
        </authorList>
    </citation>
    <scope>NUCLEOTIDE SEQUENCE [LARGE SCALE GENOMIC DNA]</scope>
</reference>
<keyword evidence="2" id="KW-1185">Reference proteome</keyword>
<proteinExistence type="predicted"/>
<accession>A0ABN9R388</accession>
<gene>
    <name evidence="1" type="ORF">PCOR1329_LOCUS16003</name>
</gene>
<evidence type="ECO:0000313" key="1">
    <source>
        <dbReference type="EMBL" id="CAK0811375.1"/>
    </source>
</evidence>
<organism evidence="1 2">
    <name type="scientific">Prorocentrum cordatum</name>
    <dbReference type="NCBI Taxonomy" id="2364126"/>
    <lineage>
        <taxon>Eukaryota</taxon>
        <taxon>Sar</taxon>
        <taxon>Alveolata</taxon>
        <taxon>Dinophyceae</taxon>
        <taxon>Prorocentrales</taxon>
        <taxon>Prorocentraceae</taxon>
        <taxon>Prorocentrum</taxon>
    </lineage>
</organism>
<sequence>MAGAIAVLGVFVPLVCSLKTCFARVFRAMPMLIASRVLFLATVAVKGAARQPTVPSSRSPRALTRLATWRRRAPSAYVFVRRRVTLRAVEAAWRQHVQEVEAQAAIWRRDGAFQAPYPQTRGFGQGMCRWASPCR</sequence>
<comment type="caution">
    <text evidence="1">The sequence shown here is derived from an EMBL/GenBank/DDBJ whole genome shotgun (WGS) entry which is preliminary data.</text>
</comment>